<proteinExistence type="predicted"/>
<dbReference type="Proteomes" id="UP000789702">
    <property type="component" value="Unassembled WGS sequence"/>
</dbReference>
<evidence type="ECO:0000313" key="1">
    <source>
        <dbReference type="EMBL" id="CAG8557018.1"/>
    </source>
</evidence>
<sequence length="293" mass="32155">MKFTSQINIFLFYILYSRNILANSLIENFDISTQQWTVPNILGNTSLVISGDQCVVSEDIIYVFSGNAENKMLVLNTSSLTLSTLSYDTAPAALVRYSATLLPNGDIFYIGGRFYSNFSIFGSMGMIPTFNINNSTWRTIVTSGLIPLPQAGHTATFIPQHNQILIIDGYPQGPIVSLDISTLIWSTPTVSNNGILPGLFWHTSTLFDKYILVAFGEYVDYQPISNIYLLDISQKNNYKWVSTYDPPPTSITYIASPSIHPPSSSLTSMPTYVSSPNLGLIIGLVFGGIAAVA</sequence>
<keyword evidence="2" id="KW-1185">Reference proteome</keyword>
<feature type="non-terminal residue" evidence="1">
    <location>
        <position position="293"/>
    </location>
</feature>
<name>A0ACA9LXI1_9GLOM</name>
<comment type="caution">
    <text evidence="1">The sequence shown here is derived from an EMBL/GenBank/DDBJ whole genome shotgun (WGS) entry which is preliminary data.</text>
</comment>
<dbReference type="EMBL" id="CAJVPU010006123">
    <property type="protein sequence ID" value="CAG8557018.1"/>
    <property type="molecule type" value="Genomic_DNA"/>
</dbReference>
<accession>A0ACA9LXI1</accession>
<gene>
    <name evidence="1" type="ORF">DHETER_LOCUS5479</name>
</gene>
<reference evidence="1" key="1">
    <citation type="submission" date="2021-06" db="EMBL/GenBank/DDBJ databases">
        <authorList>
            <person name="Kallberg Y."/>
            <person name="Tangrot J."/>
            <person name="Rosling A."/>
        </authorList>
    </citation>
    <scope>NUCLEOTIDE SEQUENCE</scope>
    <source>
        <strain evidence="1">IL203A</strain>
    </source>
</reference>
<evidence type="ECO:0000313" key="2">
    <source>
        <dbReference type="Proteomes" id="UP000789702"/>
    </source>
</evidence>
<organism evidence="1 2">
    <name type="scientific">Dentiscutata heterogama</name>
    <dbReference type="NCBI Taxonomy" id="1316150"/>
    <lineage>
        <taxon>Eukaryota</taxon>
        <taxon>Fungi</taxon>
        <taxon>Fungi incertae sedis</taxon>
        <taxon>Mucoromycota</taxon>
        <taxon>Glomeromycotina</taxon>
        <taxon>Glomeromycetes</taxon>
        <taxon>Diversisporales</taxon>
        <taxon>Gigasporaceae</taxon>
        <taxon>Dentiscutata</taxon>
    </lineage>
</organism>
<protein>
    <submittedName>
        <fullName evidence="1">11719_t:CDS:1</fullName>
    </submittedName>
</protein>